<dbReference type="Gene3D" id="3.30.450.20">
    <property type="entry name" value="PAS domain"/>
    <property type="match status" value="1"/>
</dbReference>
<gene>
    <name evidence="6" type="primary">rhaR_77</name>
    <name evidence="6" type="ORF">PAECIP111891_05514</name>
</gene>
<evidence type="ECO:0000256" key="2">
    <source>
        <dbReference type="ARBA" id="ARBA00023125"/>
    </source>
</evidence>
<evidence type="ECO:0000256" key="1">
    <source>
        <dbReference type="ARBA" id="ARBA00023015"/>
    </source>
</evidence>
<keyword evidence="4" id="KW-0812">Transmembrane</keyword>
<feature type="domain" description="HTH araC/xylS-type" evidence="5">
    <location>
        <begin position="640"/>
        <end position="738"/>
    </location>
</feature>
<accession>A0ABM9CTQ8</accession>
<feature type="transmembrane region" description="Helical" evidence="4">
    <location>
        <begin position="270"/>
        <end position="290"/>
    </location>
</feature>
<dbReference type="PANTHER" id="PTHR43280:SF2">
    <property type="entry name" value="HTH-TYPE TRANSCRIPTIONAL REGULATOR EXSA"/>
    <property type="match status" value="1"/>
</dbReference>
<proteinExistence type="predicted"/>
<comment type="caution">
    <text evidence="6">The sequence shown here is derived from an EMBL/GenBank/DDBJ whole genome shotgun (WGS) entry which is preliminary data.</text>
</comment>
<keyword evidence="3" id="KW-0804">Transcription</keyword>
<dbReference type="EMBL" id="CAKMMW010000022">
    <property type="protein sequence ID" value="CAH1223394.1"/>
    <property type="molecule type" value="Genomic_DNA"/>
</dbReference>
<dbReference type="SMART" id="SM00342">
    <property type="entry name" value="HTH_ARAC"/>
    <property type="match status" value="1"/>
</dbReference>
<keyword evidence="7" id="KW-1185">Reference proteome</keyword>
<dbReference type="PANTHER" id="PTHR43280">
    <property type="entry name" value="ARAC-FAMILY TRANSCRIPTIONAL REGULATOR"/>
    <property type="match status" value="1"/>
</dbReference>
<evidence type="ECO:0000313" key="7">
    <source>
        <dbReference type="Proteomes" id="UP000838821"/>
    </source>
</evidence>
<dbReference type="SUPFAM" id="SSF46689">
    <property type="entry name" value="Homeodomain-like"/>
    <property type="match status" value="1"/>
</dbReference>
<dbReference type="PROSITE" id="PS00041">
    <property type="entry name" value="HTH_ARAC_FAMILY_1"/>
    <property type="match status" value="1"/>
</dbReference>
<keyword evidence="4" id="KW-0472">Membrane</keyword>
<evidence type="ECO:0000259" key="5">
    <source>
        <dbReference type="PROSITE" id="PS01124"/>
    </source>
</evidence>
<feature type="transmembrane region" description="Helical" evidence="4">
    <location>
        <begin position="12"/>
        <end position="32"/>
    </location>
</feature>
<dbReference type="InterPro" id="IPR018062">
    <property type="entry name" value="HTH_AraC-typ_CS"/>
</dbReference>
<evidence type="ECO:0000256" key="4">
    <source>
        <dbReference type="SAM" id="Phobius"/>
    </source>
</evidence>
<dbReference type="Proteomes" id="UP000838821">
    <property type="component" value="Unassembled WGS sequence"/>
</dbReference>
<protein>
    <submittedName>
        <fullName evidence="6">HTH-type transcriptional activator RhaR</fullName>
    </submittedName>
</protein>
<dbReference type="InterPro" id="IPR009057">
    <property type="entry name" value="Homeodomain-like_sf"/>
</dbReference>
<sequence length="738" mass="86189">MKKKYWLQRLLLSYLPLFGTFMITLIIIFFLASAEASKKQTIRANQLFTEQASQTVEYTLRAIDQFVTGDLSTKEIWEPFFKKNGSNKYLGEFEVSQKLTQMKTSYPWIDSLYLVRLGDQTVLGNQAMSPLSDYMDREFVQQVQNNPSKMSYWTDPRLWNSFNQEPRMVLSLVRQYPLLSGELGMMVVNVRVDSIREDLTRMAGSGVSFLGLYGRNGQAITGTDNNKNDSIDNQGTSKLLSTVKSNYTGWEMRSGLYGNGFGEYLASLSYNWIALILVAFMAGIAMIVYVSRRMYKPIETIIKRIHDSSPEKSHIWALPLKANEFNIIETAFEDLIKQSNEDSFYRKRHFFYQITEGNRSIGIEEWEHETLKFGLNHKFEIMCTGIAEIDRYTDFCKEYNIRDQGLFRFAVANVIGELAQNMNLTIWTEWISNQRIGFIIYGPGKEKEFETRLQAVGNKFIEWIRGNLRFTLTVSFGIAVDQLGDIYHSYQEALEGMQYKSILGNNRVITRFDISTQPKGEVYDQLPSIRSIVKAYRLGEEDWKSLLESVFDEWGSGYFSRDDIIGLANYIYYHLYREMVELPIEIRRLWEDEAMLELKEAIERFETLVDFRVEFVQILSDYYERISRMRMSRSKHPIIQEVRKYIEEQFADPDLSLSYIGDQFHITTSYLSRQFKQEIGENFIDYLARVRIEKAMHLLKETTMPIQDIAVAVGYTYYISFNRVFKKLTGVTPGDYRK</sequence>
<dbReference type="InterPro" id="IPR018060">
    <property type="entry name" value="HTH_AraC"/>
</dbReference>
<keyword evidence="2" id="KW-0238">DNA-binding</keyword>
<dbReference type="RefSeq" id="WP_236291651.1">
    <property type="nucleotide sequence ID" value="NZ_CAKMMW010000022.1"/>
</dbReference>
<keyword evidence="1" id="KW-0805">Transcription regulation</keyword>
<evidence type="ECO:0000313" key="6">
    <source>
        <dbReference type="EMBL" id="CAH1223394.1"/>
    </source>
</evidence>
<name>A0ABM9CTQ8_9BACL</name>
<dbReference type="Gene3D" id="1.10.10.60">
    <property type="entry name" value="Homeodomain-like"/>
    <property type="match status" value="2"/>
</dbReference>
<reference evidence="6" key="1">
    <citation type="submission" date="2022-01" db="EMBL/GenBank/DDBJ databases">
        <authorList>
            <person name="Criscuolo A."/>
        </authorList>
    </citation>
    <scope>NUCLEOTIDE SEQUENCE</scope>
    <source>
        <strain evidence="6">CIP111891</strain>
    </source>
</reference>
<dbReference type="PROSITE" id="PS01124">
    <property type="entry name" value="HTH_ARAC_FAMILY_2"/>
    <property type="match status" value="1"/>
</dbReference>
<dbReference type="Pfam" id="PF12833">
    <property type="entry name" value="HTH_18"/>
    <property type="match status" value="1"/>
</dbReference>
<organism evidence="6 7">
    <name type="scientific">Paenibacillus allorhizoplanae</name>
    <dbReference type="NCBI Taxonomy" id="2905648"/>
    <lineage>
        <taxon>Bacteria</taxon>
        <taxon>Bacillati</taxon>
        <taxon>Bacillota</taxon>
        <taxon>Bacilli</taxon>
        <taxon>Bacillales</taxon>
        <taxon>Paenibacillaceae</taxon>
        <taxon>Paenibacillus</taxon>
    </lineage>
</organism>
<evidence type="ECO:0000256" key="3">
    <source>
        <dbReference type="ARBA" id="ARBA00023163"/>
    </source>
</evidence>
<keyword evidence="4" id="KW-1133">Transmembrane helix</keyword>